<keyword evidence="9" id="KW-1185">Reference proteome</keyword>
<feature type="chain" id="PRO_5039955089" evidence="7">
    <location>
        <begin position="18"/>
        <end position="466"/>
    </location>
</feature>
<keyword evidence="5" id="KW-0443">Lipid metabolism</keyword>
<evidence type="ECO:0000259" key="8">
    <source>
        <dbReference type="Pfam" id="PF04083"/>
    </source>
</evidence>
<proteinExistence type="inferred from homology"/>
<feature type="domain" description="Partial AB-hydrolase lipase" evidence="8">
    <location>
        <begin position="109"/>
        <end position="160"/>
    </location>
</feature>
<dbReference type="AlphaFoldDB" id="A0A9J7E4J1"/>
<dbReference type="Pfam" id="PF04083">
    <property type="entry name" value="Abhydro_lipase"/>
    <property type="match status" value="1"/>
</dbReference>
<evidence type="ECO:0000256" key="6">
    <source>
        <dbReference type="ARBA" id="ARBA00023180"/>
    </source>
</evidence>
<dbReference type="KEGG" id="sliu:111354691"/>
<dbReference type="FunFam" id="3.40.50.1820:FF:000021">
    <property type="entry name" value="Lipase"/>
    <property type="match status" value="1"/>
</dbReference>
<comment type="similarity">
    <text evidence="1">Belongs to the AB hydrolase superfamily. Lipase family.</text>
</comment>
<evidence type="ECO:0000313" key="9">
    <source>
        <dbReference type="Proteomes" id="UP000301870"/>
    </source>
</evidence>
<gene>
    <name evidence="10" type="primary">LOC111354691</name>
</gene>
<keyword evidence="3" id="KW-0378">Hydrolase</keyword>
<dbReference type="RefSeq" id="XP_022823996.1">
    <property type="nucleotide sequence ID" value="XM_022968228.1"/>
</dbReference>
<dbReference type="SUPFAM" id="SSF53474">
    <property type="entry name" value="alpha/beta-Hydrolases"/>
    <property type="match status" value="1"/>
</dbReference>
<dbReference type="Proteomes" id="UP000301870">
    <property type="component" value="Chromosome 19"/>
</dbReference>
<reference evidence="10" key="1">
    <citation type="submission" date="2025-08" db="UniProtKB">
        <authorList>
            <consortium name="RefSeq"/>
        </authorList>
    </citation>
    <scope>IDENTIFICATION</scope>
    <source>
        <strain evidence="10">Ishihara</strain>
        <tissue evidence="10">Whole body</tissue>
    </source>
</reference>
<evidence type="ECO:0000256" key="2">
    <source>
        <dbReference type="ARBA" id="ARBA00022729"/>
    </source>
</evidence>
<evidence type="ECO:0000256" key="1">
    <source>
        <dbReference type="ARBA" id="ARBA00010701"/>
    </source>
</evidence>
<feature type="signal peptide" evidence="7">
    <location>
        <begin position="1"/>
        <end position="17"/>
    </location>
</feature>
<protein>
    <submittedName>
        <fullName evidence="10">Lipase 3-like</fullName>
    </submittedName>
</protein>
<dbReference type="PANTHER" id="PTHR11005">
    <property type="entry name" value="LYSOSOMAL ACID LIPASE-RELATED"/>
    <property type="match status" value="1"/>
</dbReference>
<evidence type="ECO:0000256" key="5">
    <source>
        <dbReference type="ARBA" id="ARBA00023098"/>
    </source>
</evidence>
<dbReference type="InterPro" id="IPR006693">
    <property type="entry name" value="AB_hydrolase_lipase"/>
</dbReference>
<dbReference type="GO" id="GO:0016787">
    <property type="term" value="F:hydrolase activity"/>
    <property type="evidence" value="ECO:0007669"/>
    <property type="project" value="UniProtKB-KW"/>
</dbReference>
<dbReference type="GeneID" id="111354691"/>
<keyword evidence="4" id="KW-0442">Lipid degradation</keyword>
<keyword evidence="6" id="KW-0325">Glycoprotein</keyword>
<evidence type="ECO:0000256" key="3">
    <source>
        <dbReference type="ARBA" id="ARBA00022801"/>
    </source>
</evidence>
<dbReference type="Gene3D" id="3.40.50.1820">
    <property type="entry name" value="alpha/beta hydrolase"/>
    <property type="match status" value="1"/>
</dbReference>
<evidence type="ECO:0000313" key="10">
    <source>
        <dbReference type="RefSeq" id="XP_022823996.1"/>
    </source>
</evidence>
<organism evidence="9 10">
    <name type="scientific">Spodoptera litura</name>
    <name type="common">Asian cotton leafworm</name>
    <dbReference type="NCBI Taxonomy" id="69820"/>
    <lineage>
        <taxon>Eukaryota</taxon>
        <taxon>Metazoa</taxon>
        <taxon>Ecdysozoa</taxon>
        <taxon>Arthropoda</taxon>
        <taxon>Hexapoda</taxon>
        <taxon>Insecta</taxon>
        <taxon>Pterygota</taxon>
        <taxon>Neoptera</taxon>
        <taxon>Endopterygota</taxon>
        <taxon>Lepidoptera</taxon>
        <taxon>Glossata</taxon>
        <taxon>Ditrysia</taxon>
        <taxon>Noctuoidea</taxon>
        <taxon>Noctuidae</taxon>
        <taxon>Amphipyrinae</taxon>
        <taxon>Spodoptera</taxon>
    </lineage>
</organism>
<accession>A0A9J7E4J1</accession>
<dbReference type="GO" id="GO:0016042">
    <property type="term" value="P:lipid catabolic process"/>
    <property type="evidence" value="ECO:0007669"/>
    <property type="project" value="UniProtKB-KW"/>
</dbReference>
<dbReference type="InterPro" id="IPR029058">
    <property type="entry name" value="AB_hydrolase_fold"/>
</dbReference>
<name>A0A9J7E4J1_SPOLT</name>
<dbReference type="OrthoDB" id="9974421at2759"/>
<sequence length="466" mass="52745">MVKVYLVSIIVVHLSSSEVINLLPVPSSEFPTSAENVTEFLKEKNFTTLEFANVLSAAVNSVAWIPQIIAKTLGYVPSLVNSNNDGDKVELFVKKFRESIYNEDAKLNIEELLNKYNYACEVHKVITEDEYVLTIHRIPNNRASVFLMHGLLGSSDDFILAGVESGLAYKLADLGYDVWLGNARGNKHSRKHAVFDPTDERFWDFSWHEIGVYDLPAMIDYVLNVTEQPSIKYVGYSQGTTSFFVMMSERPEYNEKISVMIALSPVAYIGRAKSPVVRLLSPGTNMLSQFAKSLGVHEFLPDHSLVRILKLMICGTGPIGDILCSNAAFLTSGYDFYQLNVTNLPVVMGHVPAGASIKQLAHYGQLLLSNDFRKYDYGEEENILRYGVPIPPSYALENILVPIAMFYSDSDWLAHPSDVKRLYKRLNSVIDLYRIPYKRFNHIDFIIARNVTYFVYNRVYRLLALN</sequence>
<evidence type="ECO:0000256" key="4">
    <source>
        <dbReference type="ARBA" id="ARBA00022963"/>
    </source>
</evidence>
<keyword evidence="2 7" id="KW-0732">Signal</keyword>
<evidence type="ECO:0000256" key="7">
    <source>
        <dbReference type="SAM" id="SignalP"/>
    </source>
</evidence>